<reference evidence="2" key="1">
    <citation type="submission" date="2019-08" db="EMBL/GenBank/DDBJ databases">
        <authorList>
            <person name="Kucharzyk K."/>
            <person name="Murdoch R.W."/>
            <person name="Higgins S."/>
            <person name="Loffler F."/>
        </authorList>
    </citation>
    <scope>NUCLEOTIDE SEQUENCE</scope>
</reference>
<evidence type="ECO:0000313" key="2">
    <source>
        <dbReference type="EMBL" id="MPM34684.1"/>
    </source>
</evidence>
<accession>A0A644Z9X7</accession>
<dbReference type="SUPFAM" id="SSF46934">
    <property type="entry name" value="UBA-like"/>
    <property type="match status" value="1"/>
</dbReference>
<evidence type="ECO:0008006" key="3">
    <source>
        <dbReference type="Google" id="ProtNLM"/>
    </source>
</evidence>
<protein>
    <recommendedName>
        <fullName evidence="3">DUF4342 domain-containing protein</fullName>
    </recommendedName>
</protein>
<name>A0A644Z9X7_9ZZZZ</name>
<comment type="caution">
    <text evidence="2">The sequence shown here is derived from an EMBL/GenBank/DDBJ whole genome shotgun (WGS) entry which is preliminary data.</text>
</comment>
<proteinExistence type="predicted"/>
<dbReference type="EMBL" id="VSSQ01007047">
    <property type="protein sequence ID" value="MPM34684.1"/>
    <property type="molecule type" value="Genomic_DNA"/>
</dbReference>
<dbReference type="InterPro" id="IPR009060">
    <property type="entry name" value="UBA-like_sf"/>
</dbReference>
<keyword evidence="1" id="KW-0812">Transmembrane</keyword>
<sequence>MATLEQVEKLREKANVSFEEAKAALDACNGDMLDAVIYLERQGKVSSPAGGGFFSSANASNEQKEAQGEGRGDNRKCGSFREAMRRLGHFCAVGFNKGNSNYLEAEKDGKVVLACPVTVFVLLLLLFFWVVVPFIVISLFFGLRYRFTGEDLGRESVNKVMGSVSDKAEDIKKSFQSEK</sequence>
<dbReference type="AlphaFoldDB" id="A0A644Z9X7"/>
<feature type="transmembrane region" description="Helical" evidence="1">
    <location>
        <begin position="119"/>
        <end position="143"/>
    </location>
</feature>
<evidence type="ECO:0000256" key="1">
    <source>
        <dbReference type="SAM" id="Phobius"/>
    </source>
</evidence>
<dbReference type="CDD" id="cd14360">
    <property type="entry name" value="UBA_NAC_like_bac"/>
    <property type="match status" value="1"/>
</dbReference>
<keyword evidence="1" id="KW-0472">Membrane</keyword>
<organism evidence="2">
    <name type="scientific">bioreactor metagenome</name>
    <dbReference type="NCBI Taxonomy" id="1076179"/>
    <lineage>
        <taxon>unclassified sequences</taxon>
        <taxon>metagenomes</taxon>
        <taxon>ecological metagenomes</taxon>
    </lineage>
</organism>
<gene>
    <name evidence="2" type="ORF">SDC9_81271</name>
</gene>
<dbReference type="Gene3D" id="1.10.8.10">
    <property type="entry name" value="DNA helicase RuvA subunit, C-terminal domain"/>
    <property type="match status" value="1"/>
</dbReference>
<keyword evidence="1" id="KW-1133">Transmembrane helix</keyword>